<dbReference type="EMBL" id="BQNB010010425">
    <property type="protein sequence ID" value="GJS77116.1"/>
    <property type="molecule type" value="Genomic_DNA"/>
</dbReference>
<evidence type="ECO:0000313" key="3">
    <source>
        <dbReference type="Proteomes" id="UP001151760"/>
    </source>
</evidence>
<evidence type="ECO:0000313" key="2">
    <source>
        <dbReference type="EMBL" id="GJS77116.1"/>
    </source>
</evidence>
<organism evidence="2 3">
    <name type="scientific">Tanacetum coccineum</name>
    <dbReference type="NCBI Taxonomy" id="301880"/>
    <lineage>
        <taxon>Eukaryota</taxon>
        <taxon>Viridiplantae</taxon>
        <taxon>Streptophyta</taxon>
        <taxon>Embryophyta</taxon>
        <taxon>Tracheophyta</taxon>
        <taxon>Spermatophyta</taxon>
        <taxon>Magnoliopsida</taxon>
        <taxon>eudicotyledons</taxon>
        <taxon>Gunneridae</taxon>
        <taxon>Pentapetalae</taxon>
        <taxon>asterids</taxon>
        <taxon>campanulids</taxon>
        <taxon>Asterales</taxon>
        <taxon>Asteraceae</taxon>
        <taxon>Asteroideae</taxon>
        <taxon>Anthemideae</taxon>
        <taxon>Anthemidinae</taxon>
        <taxon>Tanacetum</taxon>
    </lineage>
</organism>
<dbReference type="Proteomes" id="UP001151760">
    <property type="component" value="Unassembled WGS sequence"/>
</dbReference>
<feature type="compositionally biased region" description="Polar residues" evidence="1">
    <location>
        <begin position="46"/>
        <end position="57"/>
    </location>
</feature>
<evidence type="ECO:0000256" key="1">
    <source>
        <dbReference type="SAM" id="MobiDB-lite"/>
    </source>
</evidence>
<accession>A0ABQ4YJE9</accession>
<name>A0ABQ4YJE9_9ASTR</name>
<feature type="non-terminal residue" evidence="2">
    <location>
        <position position="57"/>
    </location>
</feature>
<protein>
    <submittedName>
        <fullName evidence="2">Uncharacterized protein</fullName>
    </submittedName>
</protein>
<keyword evidence="3" id="KW-1185">Reference proteome</keyword>
<comment type="caution">
    <text evidence="2">The sequence shown here is derived from an EMBL/GenBank/DDBJ whole genome shotgun (WGS) entry which is preliminary data.</text>
</comment>
<feature type="region of interest" description="Disordered" evidence="1">
    <location>
        <begin position="1"/>
        <end position="57"/>
    </location>
</feature>
<reference evidence="2" key="2">
    <citation type="submission" date="2022-01" db="EMBL/GenBank/DDBJ databases">
        <authorList>
            <person name="Yamashiro T."/>
            <person name="Shiraishi A."/>
            <person name="Satake H."/>
            <person name="Nakayama K."/>
        </authorList>
    </citation>
    <scope>NUCLEOTIDE SEQUENCE</scope>
</reference>
<proteinExistence type="predicted"/>
<reference evidence="2" key="1">
    <citation type="journal article" date="2022" name="Int. J. Mol. Sci.">
        <title>Draft Genome of Tanacetum Coccineum: Genomic Comparison of Closely Related Tanacetum-Family Plants.</title>
        <authorList>
            <person name="Yamashiro T."/>
            <person name="Shiraishi A."/>
            <person name="Nakayama K."/>
            <person name="Satake H."/>
        </authorList>
    </citation>
    <scope>NUCLEOTIDE SEQUENCE</scope>
</reference>
<sequence length="57" mass="6212">MDEKEASINQNANVGDDDEDEVQEIRRPMGRDKAKDAVKNKGSRALGSSSTNDEAFA</sequence>
<gene>
    <name evidence="2" type="ORF">Tco_0726997</name>
</gene>
<feature type="compositionally biased region" description="Basic and acidic residues" evidence="1">
    <location>
        <begin position="23"/>
        <end position="39"/>
    </location>
</feature>